<gene>
    <name evidence="12" type="ORF">J2782_003325</name>
</gene>
<comment type="caution">
    <text evidence="12">The sequence shown here is derived from an EMBL/GenBank/DDBJ whole genome shotgun (WGS) entry which is preliminary data.</text>
</comment>
<organism evidence="12 13">
    <name type="scientific">Brucella pseudogrignonensis</name>
    <dbReference type="NCBI Taxonomy" id="419475"/>
    <lineage>
        <taxon>Bacteria</taxon>
        <taxon>Pseudomonadati</taxon>
        <taxon>Pseudomonadota</taxon>
        <taxon>Alphaproteobacteria</taxon>
        <taxon>Hyphomicrobiales</taxon>
        <taxon>Brucellaceae</taxon>
        <taxon>Brucella/Ochrobactrum group</taxon>
        <taxon>Brucella</taxon>
    </lineage>
</organism>
<evidence type="ECO:0000259" key="11">
    <source>
        <dbReference type="PROSITE" id="PS50893"/>
    </source>
</evidence>
<evidence type="ECO:0000256" key="3">
    <source>
        <dbReference type="ARBA" id="ARBA00022448"/>
    </source>
</evidence>
<dbReference type="EMBL" id="JAVDQT010000006">
    <property type="protein sequence ID" value="MDR6433579.1"/>
    <property type="molecule type" value="Genomic_DNA"/>
</dbReference>
<comment type="similarity">
    <text evidence="2">Belongs to the ABC transporter superfamily.</text>
</comment>
<name>A0ABU1MC27_9HYPH</name>
<feature type="domain" description="ABC transporter" evidence="11">
    <location>
        <begin position="267"/>
        <end position="513"/>
    </location>
</feature>
<evidence type="ECO:0000256" key="10">
    <source>
        <dbReference type="ARBA" id="ARBA00023136"/>
    </source>
</evidence>
<evidence type="ECO:0000256" key="9">
    <source>
        <dbReference type="ARBA" id="ARBA00022967"/>
    </source>
</evidence>
<dbReference type="CDD" id="cd03216">
    <property type="entry name" value="ABC_Carb_Monos_I"/>
    <property type="match status" value="1"/>
</dbReference>
<evidence type="ECO:0000256" key="7">
    <source>
        <dbReference type="ARBA" id="ARBA00022741"/>
    </source>
</evidence>
<dbReference type="Pfam" id="PF00005">
    <property type="entry name" value="ABC_tran"/>
    <property type="match status" value="2"/>
</dbReference>
<evidence type="ECO:0000256" key="8">
    <source>
        <dbReference type="ARBA" id="ARBA00022840"/>
    </source>
</evidence>
<dbReference type="InterPro" id="IPR017871">
    <property type="entry name" value="ABC_transporter-like_CS"/>
</dbReference>
<dbReference type="SUPFAM" id="SSF52540">
    <property type="entry name" value="P-loop containing nucleoside triphosphate hydrolases"/>
    <property type="match status" value="2"/>
</dbReference>
<keyword evidence="8 12" id="KW-0067">ATP-binding</keyword>
<accession>A0ABU1MC27</accession>
<protein>
    <submittedName>
        <fullName evidence="12">D-allose transport system ATP-binding protein</fullName>
    </submittedName>
</protein>
<dbReference type="SMART" id="SM00382">
    <property type="entry name" value="AAA"/>
    <property type="match status" value="2"/>
</dbReference>
<comment type="subcellular location">
    <subcellularLocation>
        <location evidence="1">Cell inner membrane</location>
    </subcellularLocation>
</comment>
<dbReference type="PANTHER" id="PTHR43790">
    <property type="entry name" value="CARBOHYDRATE TRANSPORT ATP-BINDING PROTEIN MG119-RELATED"/>
    <property type="match status" value="1"/>
</dbReference>
<dbReference type="Proteomes" id="UP001184614">
    <property type="component" value="Unassembled WGS sequence"/>
</dbReference>
<keyword evidence="9" id="KW-1278">Translocase</keyword>
<dbReference type="InterPro" id="IPR027417">
    <property type="entry name" value="P-loop_NTPase"/>
</dbReference>
<dbReference type="GO" id="GO:0005524">
    <property type="term" value="F:ATP binding"/>
    <property type="evidence" value="ECO:0007669"/>
    <property type="project" value="UniProtKB-KW"/>
</dbReference>
<dbReference type="RefSeq" id="WP_310014505.1">
    <property type="nucleotide sequence ID" value="NZ_JAVDQT010000006.1"/>
</dbReference>
<evidence type="ECO:0000256" key="6">
    <source>
        <dbReference type="ARBA" id="ARBA00022737"/>
    </source>
</evidence>
<keyword evidence="7" id="KW-0547">Nucleotide-binding</keyword>
<keyword evidence="5" id="KW-0762">Sugar transport</keyword>
<proteinExistence type="inferred from homology"/>
<evidence type="ECO:0000256" key="2">
    <source>
        <dbReference type="ARBA" id="ARBA00005417"/>
    </source>
</evidence>
<keyword evidence="10" id="KW-0472">Membrane</keyword>
<keyword evidence="4" id="KW-1003">Cell membrane</keyword>
<sequence length="515" mass="56021">MPDSGHELPCPLIKMRNIAKSFGGIQALKGVDLDIHAGEVHVLLGENGAGKSTLMKVLSGVFAPTGGEITIDGQTHTRLTPGQAAQSGISIIYQELSIIDELSALENLFVGNLPIKRRLLLKSIDWKLMRLRAQAILARLKININLDRPAGDLPIAHKQILEIAKALMGNVRVLVMDEPTSSLTRVEIQSLLQLVNQLREEGMAVLFISHKFDEVRQIGDRFTVLKDGSSNGTGMIADYTNDELVQMMVGRALIHNYTNPALDDESPVVLKVSNVTSASNDRVRDVSFEVRHGEVFGFAGLIGSGRTELMECLFGADKRASGKIELNGRDVTPRSPSQALKNGMAFITENRRKTGFFQNFSILENIVLSKRVKDAPLDGMGAVVSKRDDRRLAEIERKKLNVKSSSVDQMVTELSGGNQQKVIVAKWIATEPDLIIFDEPTRGIDVGAKAEIYAIIRQLALQGKAIIVVSSELAEVLGVCNRIAVYRDGSIATIVDGHNANEEILLSHAIGGAAS</sequence>
<keyword evidence="3" id="KW-0813">Transport</keyword>
<dbReference type="PROSITE" id="PS00211">
    <property type="entry name" value="ABC_TRANSPORTER_1"/>
    <property type="match status" value="1"/>
</dbReference>
<reference evidence="12 13" key="1">
    <citation type="submission" date="2023-07" db="EMBL/GenBank/DDBJ databases">
        <title>Sorghum-associated microbial communities from plants grown in Nebraska, USA.</title>
        <authorList>
            <person name="Schachtman D."/>
        </authorList>
    </citation>
    <scope>NUCLEOTIDE SEQUENCE [LARGE SCALE GENOMIC DNA]</scope>
    <source>
        <strain evidence="12 13">DS1730</strain>
    </source>
</reference>
<evidence type="ECO:0000313" key="12">
    <source>
        <dbReference type="EMBL" id="MDR6433579.1"/>
    </source>
</evidence>
<dbReference type="PANTHER" id="PTHR43790:SF3">
    <property type="entry name" value="D-ALLOSE IMPORT ATP-BINDING PROTEIN ALSA-RELATED"/>
    <property type="match status" value="1"/>
</dbReference>
<dbReference type="InterPro" id="IPR050107">
    <property type="entry name" value="ABC_carbohydrate_import_ATPase"/>
</dbReference>
<evidence type="ECO:0000256" key="5">
    <source>
        <dbReference type="ARBA" id="ARBA00022597"/>
    </source>
</evidence>
<keyword evidence="6" id="KW-0677">Repeat</keyword>
<dbReference type="Gene3D" id="3.40.50.300">
    <property type="entry name" value="P-loop containing nucleotide triphosphate hydrolases"/>
    <property type="match status" value="2"/>
</dbReference>
<evidence type="ECO:0000256" key="4">
    <source>
        <dbReference type="ARBA" id="ARBA00022475"/>
    </source>
</evidence>
<dbReference type="InterPro" id="IPR003593">
    <property type="entry name" value="AAA+_ATPase"/>
</dbReference>
<dbReference type="InterPro" id="IPR003439">
    <property type="entry name" value="ABC_transporter-like_ATP-bd"/>
</dbReference>
<evidence type="ECO:0000256" key="1">
    <source>
        <dbReference type="ARBA" id="ARBA00004533"/>
    </source>
</evidence>
<dbReference type="PROSITE" id="PS50893">
    <property type="entry name" value="ABC_TRANSPORTER_2"/>
    <property type="match status" value="2"/>
</dbReference>
<evidence type="ECO:0000313" key="13">
    <source>
        <dbReference type="Proteomes" id="UP001184614"/>
    </source>
</evidence>
<dbReference type="CDD" id="cd03215">
    <property type="entry name" value="ABC_Carb_Monos_II"/>
    <property type="match status" value="1"/>
</dbReference>
<feature type="domain" description="ABC transporter" evidence="11">
    <location>
        <begin position="13"/>
        <end position="252"/>
    </location>
</feature>
<keyword evidence="13" id="KW-1185">Reference proteome</keyword>